<keyword evidence="6" id="KW-1185">Reference proteome</keyword>
<keyword evidence="3" id="KW-0732">Signal</keyword>
<gene>
    <name evidence="5" type="ORF">AWB70_01771</name>
</gene>
<evidence type="ECO:0000256" key="1">
    <source>
        <dbReference type="ARBA" id="ARBA00022690"/>
    </source>
</evidence>
<dbReference type="InterPro" id="IPR018990">
    <property type="entry name" value="Prot_inh_I42_chagasin"/>
</dbReference>
<dbReference type="AlphaFoldDB" id="A0A158GCK8"/>
<dbReference type="PANTHER" id="PTHR36530:SF1">
    <property type="entry name" value="AMOEBIASIN-1"/>
    <property type="match status" value="1"/>
</dbReference>
<dbReference type="EMBL" id="FCNY02000004">
    <property type="protein sequence ID" value="SAL29643.1"/>
    <property type="molecule type" value="Genomic_DNA"/>
</dbReference>
<sequence length="133" mass="14603">MRSTFLLACVPLALLACSTQSNPTMNAIRTITEADRGAVVEMRTGERLAVCLNENPSTGFRWALDGEARLFDIEDNRYTAASANLGSGGQTCWFLRAKGVGQEAIAFKLWRHWEGDKSIAKRFEFTASVAPSN</sequence>
<evidence type="ECO:0000256" key="3">
    <source>
        <dbReference type="SAM" id="SignalP"/>
    </source>
</evidence>
<name>A0A158GCK8_CABCO</name>
<evidence type="ECO:0000313" key="6">
    <source>
        <dbReference type="Proteomes" id="UP000054740"/>
    </source>
</evidence>
<keyword evidence="2" id="KW-0789">Thiol protease inhibitor</keyword>
<dbReference type="RefSeq" id="WP_053572032.1">
    <property type="nucleotide sequence ID" value="NZ_FCNY02000004.1"/>
</dbReference>
<dbReference type="PANTHER" id="PTHR36530">
    <property type="entry name" value="INHIBITOR OF CYSTEINE PEPTIDASE"/>
    <property type="match status" value="1"/>
</dbReference>
<dbReference type="SUPFAM" id="SSF141066">
    <property type="entry name" value="ICP-like"/>
    <property type="match status" value="1"/>
</dbReference>
<evidence type="ECO:0000256" key="2">
    <source>
        <dbReference type="ARBA" id="ARBA00022704"/>
    </source>
</evidence>
<evidence type="ECO:0000259" key="4">
    <source>
        <dbReference type="Pfam" id="PF09394"/>
    </source>
</evidence>
<reference evidence="6" key="1">
    <citation type="submission" date="2016-01" db="EMBL/GenBank/DDBJ databases">
        <authorList>
            <person name="Peeters C."/>
        </authorList>
    </citation>
    <scope>NUCLEOTIDE SEQUENCE [LARGE SCALE GENOMIC DNA]</scope>
</reference>
<feature type="signal peptide" evidence="3">
    <location>
        <begin position="1"/>
        <end position="21"/>
    </location>
</feature>
<dbReference type="InterPro" id="IPR052781">
    <property type="entry name" value="Cys_protease_inhibitor_I42"/>
</dbReference>
<dbReference type="Gene3D" id="2.60.40.2020">
    <property type="match status" value="1"/>
</dbReference>
<accession>A0A158GCK8</accession>
<keyword evidence="1" id="KW-0646">Protease inhibitor</keyword>
<dbReference type="GO" id="GO:0004869">
    <property type="term" value="F:cysteine-type endopeptidase inhibitor activity"/>
    <property type="evidence" value="ECO:0007669"/>
    <property type="project" value="UniProtKB-KW"/>
</dbReference>
<organism evidence="5 6">
    <name type="scientific">Caballeronia cordobensis</name>
    <name type="common">Burkholderia cordobensis</name>
    <dbReference type="NCBI Taxonomy" id="1353886"/>
    <lineage>
        <taxon>Bacteria</taxon>
        <taxon>Pseudomonadati</taxon>
        <taxon>Pseudomonadota</taxon>
        <taxon>Betaproteobacteria</taxon>
        <taxon>Burkholderiales</taxon>
        <taxon>Burkholderiaceae</taxon>
        <taxon>Caballeronia</taxon>
    </lineage>
</organism>
<feature type="domain" description="Proteinase inhibitor I42 chagasin" evidence="4">
    <location>
        <begin position="42"/>
        <end position="126"/>
    </location>
</feature>
<dbReference type="Proteomes" id="UP000054740">
    <property type="component" value="Unassembled WGS sequence"/>
</dbReference>
<feature type="chain" id="PRO_5011112038" evidence="3">
    <location>
        <begin position="22"/>
        <end position="133"/>
    </location>
</feature>
<proteinExistence type="predicted"/>
<dbReference type="InterPro" id="IPR036331">
    <property type="entry name" value="Chagasin-like_sf"/>
</dbReference>
<dbReference type="PROSITE" id="PS51257">
    <property type="entry name" value="PROKAR_LIPOPROTEIN"/>
    <property type="match status" value="1"/>
</dbReference>
<evidence type="ECO:0000313" key="5">
    <source>
        <dbReference type="EMBL" id="SAL29643.1"/>
    </source>
</evidence>
<dbReference type="Pfam" id="PF09394">
    <property type="entry name" value="Inhibitor_I42"/>
    <property type="match status" value="1"/>
</dbReference>
<protein>
    <submittedName>
        <fullName evidence="5">Chagasin family peptidase inhibitor I42</fullName>
    </submittedName>
</protein>